<name>A0A8S5LHS6_9CAUD</name>
<evidence type="ECO:0000256" key="1">
    <source>
        <dbReference type="ARBA" id="ARBA00022529"/>
    </source>
</evidence>
<evidence type="ECO:0000256" key="4">
    <source>
        <dbReference type="ARBA" id="ARBA00023316"/>
    </source>
</evidence>
<dbReference type="SUPFAM" id="SSF54106">
    <property type="entry name" value="LysM domain"/>
    <property type="match status" value="2"/>
</dbReference>
<evidence type="ECO:0000313" key="6">
    <source>
        <dbReference type="EMBL" id="DAD69558.1"/>
    </source>
</evidence>
<dbReference type="PANTHER" id="PTHR33734:SF22">
    <property type="entry name" value="MEMBRANE-BOUND LYTIC MUREIN TRANSGLYCOSYLASE D"/>
    <property type="match status" value="1"/>
</dbReference>
<dbReference type="InterPro" id="IPR036779">
    <property type="entry name" value="LysM_dom_sf"/>
</dbReference>
<dbReference type="GO" id="GO:0016787">
    <property type="term" value="F:hydrolase activity"/>
    <property type="evidence" value="ECO:0007669"/>
    <property type="project" value="UniProtKB-KW"/>
</dbReference>
<keyword evidence="1" id="KW-0929">Antimicrobial</keyword>
<dbReference type="GO" id="GO:0071555">
    <property type="term" value="P:cell wall organization"/>
    <property type="evidence" value="ECO:0007669"/>
    <property type="project" value="UniProtKB-KW"/>
</dbReference>
<dbReference type="EMBL" id="BK015852">
    <property type="protein sequence ID" value="DAD69558.1"/>
    <property type="molecule type" value="Genomic_DNA"/>
</dbReference>
<evidence type="ECO:0000256" key="2">
    <source>
        <dbReference type="ARBA" id="ARBA00022729"/>
    </source>
</evidence>
<dbReference type="SUPFAM" id="SSF54001">
    <property type="entry name" value="Cysteine proteinases"/>
    <property type="match status" value="1"/>
</dbReference>
<keyword evidence="3" id="KW-0378">Hydrolase</keyword>
<dbReference type="InterPro" id="IPR007921">
    <property type="entry name" value="CHAP_dom"/>
</dbReference>
<dbReference type="Pfam" id="PF01476">
    <property type="entry name" value="LysM"/>
    <property type="match status" value="2"/>
</dbReference>
<dbReference type="GO" id="GO:0008932">
    <property type="term" value="F:lytic endotransglycosylase activity"/>
    <property type="evidence" value="ECO:0007669"/>
    <property type="project" value="TreeGrafter"/>
</dbReference>
<accession>A0A8S5LHS6</accession>
<dbReference type="Pfam" id="PF05257">
    <property type="entry name" value="CHAP"/>
    <property type="match status" value="1"/>
</dbReference>
<dbReference type="InterPro" id="IPR038765">
    <property type="entry name" value="Papain-like_cys_pep_sf"/>
</dbReference>
<keyword evidence="4" id="KW-0961">Cell wall biogenesis/degradation</keyword>
<keyword evidence="2" id="KW-0732">Signal</keyword>
<feature type="domain" description="LysM" evidence="5">
    <location>
        <begin position="257"/>
        <end position="303"/>
    </location>
</feature>
<feature type="domain" description="LysM" evidence="5">
    <location>
        <begin position="201"/>
        <end position="245"/>
    </location>
</feature>
<dbReference type="InterPro" id="IPR018392">
    <property type="entry name" value="LysM"/>
</dbReference>
<sequence length="305" mass="33219">MSKCYASAVLKVAEGEIGYLEKASNSQLDDKTANAGNKNYTKYARDFDQKYPSWYNGKKNGFAWCDMFVDWCMLTAFGYTEALRLLCQPEHSAGAGCTYSLMYYKQKGQYHASNPKPGDQIFFGTSTTNVSHTGLVEKVDATKVYTIEGNTSDKVARRTYSLSDKKIVGYGRPAYDAEKDVSGGSQAVTEPVQKSSTGSSTVYTVVWGDTLSKIAAKYGTTVKAIADLNGIKNVNRINVGQKLTIPGGSSTPAKTTVQHTVVRGDTLWALASRYLGAGSKYRQIMIENGLTSTTIRVGQVLNITK</sequence>
<proteinExistence type="predicted"/>
<evidence type="ECO:0000256" key="3">
    <source>
        <dbReference type="ARBA" id="ARBA00022801"/>
    </source>
</evidence>
<dbReference type="PROSITE" id="PS51782">
    <property type="entry name" value="LYSM"/>
    <property type="match status" value="2"/>
</dbReference>
<dbReference type="CDD" id="cd00118">
    <property type="entry name" value="LysM"/>
    <property type="match status" value="2"/>
</dbReference>
<evidence type="ECO:0000259" key="5">
    <source>
        <dbReference type="PROSITE" id="PS51782"/>
    </source>
</evidence>
<dbReference type="Gene3D" id="3.10.350.10">
    <property type="entry name" value="LysM domain"/>
    <property type="match status" value="2"/>
</dbReference>
<protein>
    <submittedName>
        <fullName evidence="6">PlyB like endolysin</fullName>
    </submittedName>
</protein>
<dbReference type="GO" id="GO:0001897">
    <property type="term" value="P:symbiont-mediated cytolysis of host cell"/>
    <property type="evidence" value="ECO:0007669"/>
    <property type="project" value="UniProtKB-ARBA"/>
</dbReference>
<reference evidence="6" key="1">
    <citation type="journal article" date="2021" name="Proc. Natl. Acad. Sci. U.S.A.">
        <title>A Catalog of Tens of Thousands of Viruses from Human Metagenomes Reveals Hidden Associations with Chronic Diseases.</title>
        <authorList>
            <person name="Tisza M.J."/>
            <person name="Buck C.B."/>
        </authorList>
    </citation>
    <scope>NUCLEOTIDE SEQUENCE</scope>
    <source>
        <strain evidence="6">Ctbwh6</strain>
    </source>
</reference>
<dbReference type="SMART" id="SM00257">
    <property type="entry name" value="LysM"/>
    <property type="match status" value="2"/>
</dbReference>
<dbReference type="PANTHER" id="PTHR33734">
    <property type="entry name" value="LYSM DOMAIN-CONTAINING GPI-ANCHORED PROTEIN 2"/>
    <property type="match status" value="1"/>
</dbReference>
<organism evidence="6">
    <name type="scientific">Myoviridae sp. ctbwh6</name>
    <dbReference type="NCBI Taxonomy" id="2827611"/>
    <lineage>
        <taxon>Viruses</taxon>
        <taxon>Duplodnaviria</taxon>
        <taxon>Heunggongvirae</taxon>
        <taxon>Uroviricota</taxon>
        <taxon>Caudoviricetes</taxon>
    </lineage>
</organism>